<dbReference type="Gene3D" id="3.40.190.170">
    <property type="entry name" value="Bacterial extracellular solute-binding protein, family 7"/>
    <property type="match status" value="1"/>
</dbReference>
<organism evidence="2 3">
    <name type="scientific">Haloferula rosea</name>
    <dbReference type="NCBI Taxonomy" id="490093"/>
    <lineage>
        <taxon>Bacteria</taxon>
        <taxon>Pseudomonadati</taxon>
        <taxon>Verrucomicrobiota</taxon>
        <taxon>Verrucomicrobiia</taxon>
        <taxon>Verrucomicrobiales</taxon>
        <taxon>Verrucomicrobiaceae</taxon>
        <taxon>Haloferula</taxon>
    </lineage>
</organism>
<accession>A0A934VFI0</accession>
<proteinExistence type="predicted"/>
<dbReference type="GO" id="GO:0030246">
    <property type="term" value="F:carbohydrate binding"/>
    <property type="evidence" value="ECO:0007669"/>
    <property type="project" value="TreeGrafter"/>
</dbReference>
<dbReference type="Pfam" id="PF03480">
    <property type="entry name" value="DctP"/>
    <property type="match status" value="1"/>
</dbReference>
<dbReference type="AlphaFoldDB" id="A0A934VFI0"/>
<dbReference type="PANTHER" id="PTHR33376">
    <property type="match status" value="1"/>
</dbReference>
<dbReference type="GO" id="GO:0055085">
    <property type="term" value="P:transmembrane transport"/>
    <property type="evidence" value="ECO:0007669"/>
    <property type="project" value="InterPro"/>
</dbReference>
<dbReference type="RefSeq" id="WP_200278519.1">
    <property type="nucleotide sequence ID" value="NZ_JAENII010000005.1"/>
</dbReference>
<sequence length="343" mass="37343">MKSSSSQFVLGLLVGALLCCLGFAWLGQGREDEDGARSVREITVAHGLAVTHPVHKGIEEFGRELTRLSGGTMKVNIFPGEQLGDETVCLEKTQQGEIDVTKVSCAPIGNFVSVFKLFSLPYLFRDEGHFWRVLDGEVGLDLLDALGVNDEGGRSGLVGLAYYDAGSRSFYATRPLTGPGDLDGLKIRVQQDPVAEATVKSLGGSAVTMSFGELYTSLKQGGVDGAENNPPSLLSSRHFEVCKHYLLDEHSRIPDVLVAGAKFWDSLSEREREWVEQASKHSSEFQRELWAEENQKALDELAAAGVTIREANAEEFRKLTAGVVGTYATGARKEFVTRIEGVE</sequence>
<comment type="caution">
    <text evidence="2">The sequence shown here is derived from an EMBL/GenBank/DDBJ whole genome shotgun (WGS) entry which is preliminary data.</text>
</comment>
<dbReference type="PANTHER" id="PTHR33376:SF2">
    <property type="entry name" value="DICARBOXYLATE-BINDING PERIPLASMIC PROTEIN"/>
    <property type="match status" value="1"/>
</dbReference>
<name>A0A934VFI0_9BACT</name>
<dbReference type="PIRSF" id="PIRSF006470">
    <property type="entry name" value="DctB"/>
    <property type="match status" value="1"/>
</dbReference>
<dbReference type="CDD" id="cd13671">
    <property type="entry name" value="PBP2_TRAP_SBP_like_3"/>
    <property type="match status" value="1"/>
</dbReference>
<reference evidence="2" key="1">
    <citation type="submission" date="2021-01" db="EMBL/GenBank/DDBJ databases">
        <title>Modified the classification status of verrucomicrobia.</title>
        <authorList>
            <person name="Feng X."/>
        </authorList>
    </citation>
    <scope>NUCLEOTIDE SEQUENCE</scope>
    <source>
        <strain evidence="2">KCTC 22201</strain>
    </source>
</reference>
<keyword evidence="3" id="KW-1185">Reference proteome</keyword>
<dbReference type="NCBIfam" id="TIGR00787">
    <property type="entry name" value="dctP"/>
    <property type="match status" value="1"/>
</dbReference>
<dbReference type="InterPro" id="IPR004682">
    <property type="entry name" value="TRAP_DctP"/>
</dbReference>
<dbReference type="EMBL" id="JAENII010000005">
    <property type="protein sequence ID" value="MBK1827071.1"/>
    <property type="molecule type" value="Genomic_DNA"/>
</dbReference>
<gene>
    <name evidence="2" type="ORF">JIN81_08570</name>
</gene>
<dbReference type="InterPro" id="IPR038404">
    <property type="entry name" value="TRAP_DctP_sf"/>
</dbReference>
<dbReference type="InterPro" id="IPR018389">
    <property type="entry name" value="DctP_fam"/>
</dbReference>
<dbReference type="Proteomes" id="UP000658278">
    <property type="component" value="Unassembled WGS sequence"/>
</dbReference>
<keyword evidence="1" id="KW-0732">Signal</keyword>
<evidence type="ECO:0000256" key="1">
    <source>
        <dbReference type="ARBA" id="ARBA00022729"/>
    </source>
</evidence>
<dbReference type="GO" id="GO:0030288">
    <property type="term" value="C:outer membrane-bounded periplasmic space"/>
    <property type="evidence" value="ECO:0007669"/>
    <property type="project" value="InterPro"/>
</dbReference>
<evidence type="ECO:0000313" key="3">
    <source>
        <dbReference type="Proteomes" id="UP000658278"/>
    </source>
</evidence>
<protein>
    <submittedName>
        <fullName evidence="2">TRAP transporter substrate-binding protein</fullName>
    </submittedName>
</protein>
<evidence type="ECO:0000313" key="2">
    <source>
        <dbReference type="EMBL" id="MBK1827071.1"/>
    </source>
</evidence>
<dbReference type="NCBIfam" id="NF037995">
    <property type="entry name" value="TRAP_S1"/>
    <property type="match status" value="1"/>
</dbReference>